<evidence type="ECO:0000256" key="2">
    <source>
        <dbReference type="ARBA" id="ARBA00007690"/>
    </source>
</evidence>
<evidence type="ECO:0008006" key="9">
    <source>
        <dbReference type="Google" id="ProtNLM"/>
    </source>
</evidence>
<evidence type="ECO:0000256" key="4">
    <source>
        <dbReference type="SAM" id="MobiDB-lite"/>
    </source>
</evidence>
<evidence type="ECO:0000259" key="5">
    <source>
        <dbReference type="Pfam" id="PF08161"/>
    </source>
</evidence>
<dbReference type="Pfam" id="PF25772">
    <property type="entry name" value="HEAT_RRP12_N"/>
    <property type="match status" value="1"/>
</dbReference>
<dbReference type="InterPro" id="IPR012978">
    <property type="entry name" value="HEAT_RRP12"/>
</dbReference>
<feature type="region of interest" description="Disordered" evidence="4">
    <location>
        <begin position="1195"/>
        <end position="1218"/>
    </location>
</feature>
<feature type="region of interest" description="Disordered" evidence="4">
    <location>
        <begin position="986"/>
        <end position="1080"/>
    </location>
</feature>
<feature type="compositionally biased region" description="Basic and acidic residues" evidence="4">
    <location>
        <begin position="1304"/>
        <end position="1315"/>
    </location>
</feature>
<feature type="compositionally biased region" description="Basic residues" evidence="4">
    <location>
        <begin position="1105"/>
        <end position="1115"/>
    </location>
</feature>
<evidence type="ECO:0000259" key="6">
    <source>
        <dbReference type="Pfam" id="PF25772"/>
    </source>
</evidence>
<dbReference type="PANTHER" id="PTHR48287:SF1">
    <property type="entry name" value="ARM REPEAT SUPERFAMILY PROTEIN"/>
    <property type="match status" value="1"/>
</dbReference>
<dbReference type="InterPro" id="IPR052087">
    <property type="entry name" value="RRP12"/>
</dbReference>
<dbReference type="Pfam" id="PF08161">
    <property type="entry name" value="RRP12_HEAT"/>
    <property type="match status" value="1"/>
</dbReference>
<evidence type="ECO:0000256" key="1">
    <source>
        <dbReference type="ARBA" id="ARBA00004123"/>
    </source>
</evidence>
<feature type="compositionally biased region" description="Basic residues" evidence="4">
    <location>
        <begin position="1316"/>
        <end position="1332"/>
    </location>
</feature>
<feature type="compositionally biased region" description="Basic and acidic residues" evidence="4">
    <location>
        <begin position="1051"/>
        <end position="1075"/>
    </location>
</feature>
<feature type="region of interest" description="Disordered" evidence="4">
    <location>
        <begin position="1094"/>
        <end position="1120"/>
    </location>
</feature>
<comment type="subcellular location">
    <subcellularLocation>
        <location evidence="1">Nucleus</location>
    </subcellularLocation>
</comment>
<dbReference type="InterPro" id="IPR016024">
    <property type="entry name" value="ARM-type_fold"/>
</dbReference>
<evidence type="ECO:0000313" key="8">
    <source>
        <dbReference type="Proteomes" id="UP001642484"/>
    </source>
</evidence>
<comment type="caution">
    <text evidence="7">The sequence shown here is derived from an EMBL/GenBank/DDBJ whole genome shotgun (WGS) entry which is preliminary data.</text>
</comment>
<accession>A0ABP0N5Q7</accession>
<evidence type="ECO:0000256" key="3">
    <source>
        <dbReference type="ARBA" id="ARBA00023242"/>
    </source>
</evidence>
<feature type="region of interest" description="Disordered" evidence="4">
    <location>
        <begin position="1300"/>
        <end position="1332"/>
    </location>
</feature>
<keyword evidence="8" id="KW-1185">Reference proteome</keyword>
<dbReference type="PANTHER" id="PTHR48287">
    <property type="entry name" value="ARM REPEAT SUPERFAMILY PROTEIN"/>
    <property type="match status" value="1"/>
</dbReference>
<organism evidence="7 8">
    <name type="scientific">Durusdinium trenchii</name>
    <dbReference type="NCBI Taxonomy" id="1381693"/>
    <lineage>
        <taxon>Eukaryota</taxon>
        <taxon>Sar</taxon>
        <taxon>Alveolata</taxon>
        <taxon>Dinophyceae</taxon>
        <taxon>Suessiales</taxon>
        <taxon>Symbiodiniaceae</taxon>
        <taxon>Durusdinium</taxon>
    </lineage>
</organism>
<proteinExistence type="inferred from homology"/>
<dbReference type="Proteomes" id="UP001642484">
    <property type="component" value="Unassembled WGS sequence"/>
</dbReference>
<dbReference type="InterPro" id="IPR057860">
    <property type="entry name" value="HEAT_RRP12_N"/>
</dbReference>
<gene>
    <name evidence="7" type="ORF">CCMP2556_LOCUS29049</name>
</gene>
<reference evidence="7 8" key="1">
    <citation type="submission" date="2024-02" db="EMBL/GenBank/DDBJ databases">
        <authorList>
            <person name="Chen Y."/>
            <person name="Shah S."/>
            <person name="Dougan E. K."/>
            <person name="Thang M."/>
            <person name="Chan C."/>
        </authorList>
    </citation>
    <scope>NUCLEOTIDE SEQUENCE [LARGE SCALE GENOMIC DNA]</scope>
</reference>
<dbReference type="InterPro" id="IPR011989">
    <property type="entry name" value="ARM-like"/>
</dbReference>
<evidence type="ECO:0000313" key="7">
    <source>
        <dbReference type="EMBL" id="CAK9058926.1"/>
    </source>
</evidence>
<name>A0ABP0N5Q7_9DINO</name>
<feature type="compositionally biased region" description="Basic residues" evidence="4">
    <location>
        <begin position="986"/>
        <end position="997"/>
    </location>
</feature>
<comment type="similarity">
    <text evidence="2">Belongs to the RRP12 family.</text>
</comment>
<dbReference type="SUPFAM" id="SSF48371">
    <property type="entry name" value="ARM repeat"/>
    <property type="match status" value="2"/>
</dbReference>
<keyword evidence="3" id="KW-0539">Nucleus</keyword>
<sequence length="1332" mass="145980">MDSDPAFVKEIDARAARGDAACQSASRCLQAMRSVIVSSKCSNSGPAYFAAVVSTLQKQLTQKGALESQEETCSALLLILRRAQPHLPPSLVAGRLNDIVTALTPVFRSSCSETIARQALQCLGCCAEAAHAADARPNRKVLKPIFSHLSDPRSAVRRQAEFSAIAILRKAQEDQQTIEFAVQQLTQMLQTASRSDKKAEEIPAQRAVSLLRAVSQLIPDQQLGDIFVALTRLPALLGQHPCCTAAFEFAAEHFTPEEKWDEDDDEDMKAEAQPNRTELAGRFLPGMVEVPLSMLNVAYVSAFAKAMAAAVAQLCGKEATPLKLAATKKILSLFAEQDPGLLRAAKEACSSIFTAAGDGEDDQLLQDLLEALRPLLRFETKGSWTFALPAVGALFDALGSRRSRLDVTNLQQWDAATFQRAKPLICELIEVRDKSRSGELNVYGKELQEAIASVIKTFGPQQVLRSMPLEILQHPLTDGAYEQKSRSWMLLALKDSCQQTALQDFSNYFIPLASALKAKASEAAQKDAPVLEKKYLTLLEQVWALLPGFCTEPLDMQSALLANGGQLAKQLVAVLQNDSTLRDYIWAAFKRLCDATLEPSCRLSETLQESNQACLRTLSGRVLPEMLNVYIKMHTEMEGQDPSRVSFSRQQALGAIASYAQLAEANYVGSIFKSLVAKWLKATTGEETGGSDVPALGDLATALIPYLGTEHLELVIRVFAPALKGASEDKAMASAQKAGYRAIAAVMRHQGAASKWQVAEVTSLWSTLKEARQTCTALKARLLCLQALLSLLESSLGPRCTEAKVREEYLQCLTTIIPEVLFHLRDQSTAVREAARESLHLAATTAIHQDLQAEIVTLVSAGLAGLSRHAKAAALDALSRLLYEHHSKMAPDLRSRLINVVLLLLEDRDAQVWRAVLKFTKVVVFVVPKEGLLDLLPKILRLFESRHLASAKMLVRSIVERLVKILPEEVLEESFPKAHQPLLRHVQKQLARKGRPKTVREKVYEADDWDDAEAPDGRQAKARNKKAPEAETWDSFKAGDEAEADLADADGDAKMAPEGGEKAKKRGRGGDKNEPPTESVMAHNAVQALLDAWEAESDEEDHQGRGRGKQGKRKRTEVAASTWIQEDGDVPIDFMSADAAHSVLTVRAPPSKRIRGTQVGSAGAENQVDALRRNGLRFAVDGRLVVDETAEVKEDQPQAFSHGAEKPKALSQLASQRKARAEARAKAKAARKGVHLIKGLDTYKPGRKKAQGDAKRKGSKLEPFAYVRLNPKVTKEKFKTKATETFARVVQGAKKGVVKGMKARAREQKLKNAREAKKKKQARSKVRRVGLR</sequence>
<protein>
    <recommendedName>
        <fullName evidence="9">Ribosomal RNA-processing protein 12-like conserved domain-containing protein</fullName>
    </recommendedName>
</protein>
<feature type="compositionally biased region" description="Acidic residues" evidence="4">
    <location>
        <begin position="1041"/>
        <end position="1050"/>
    </location>
</feature>
<dbReference type="EMBL" id="CAXAMN010021374">
    <property type="protein sequence ID" value="CAK9058926.1"/>
    <property type="molecule type" value="Genomic_DNA"/>
</dbReference>
<feature type="domain" description="RRP12 N-terminal HEAT" evidence="6">
    <location>
        <begin position="29"/>
        <end position="218"/>
    </location>
</feature>
<feature type="domain" description="RRP12 HEAT" evidence="5">
    <location>
        <begin position="358"/>
        <end position="631"/>
    </location>
</feature>
<dbReference type="Gene3D" id="1.25.10.10">
    <property type="entry name" value="Leucine-rich Repeat Variant"/>
    <property type="match status" value="2"/>
</dbReference>